<evidence type="ECO:0000256" key="1">
    <source>
        <dbReference type="ARBA" id="ARBA00022649"/>
    </source>
</evidence>
<dbReference type="EMBL" id="VSZY01000037">
    <property type="protein sequence ID" value="MCU9969943.1"/>
    <property type="molecule type" value="Genomic_DNA"/>
</dbReference>
<dbReference type="EMBL" id="JABCUS010000039">
    <property type="protein sequence ID" value="NMX04447.1"/>
    <property type="molecule type" value="Genomic_DNA"/>
</dbReference>
<keyword evidence="1" id="KW-1277">Toxin-antitoxin system</keyword>
<evidence type="ECO:0000313" key="2">
    <source>
        <dbReference type="EMBL" id="MCU9969943.1"/>
    </source>
</evidence>
<dbReference type="Gene3D" id="3.30.2310.20">
    <property type="entry name" value="RelE-like"/>
    <property type="match status" value="1"/>
</dbReference>
<dbReference type="Proteomes" id="UP001209486">
    <property type="component" value="Unassembled WGS sequence"/>
</dbReference>
<evidence type="ECO:0000313" key="4">
    <source>
        <dbReference type="Proteomes" id="UP000575397"/>
    </source>
</evidence>
<accession>A0A378PHU7</accession>
<dbReference type="InterPro" id="IPR007712">
    <property type="entry name" value="RelE/ParE_toxin"/>
</dbReference>
<evidence type="ECO:0000313" key="3">
    <source>
        <dbReference type="EMBL" id="NMX04447.1"/>
    </source>
</evidence>
<dbReference type="RefSeq" id="WP_114991486.1">
    <property type="nucleotide sequence ID" value="NZ_JABCUQ010000041.1"/>
</dbReference>
<dbReference type="Proteomes" id="UP000575397">
    <property type="component" value="Unassembled WGS sequence"/>
</dbReference>
<dbReference type="Pfam" id="PF05016">
    <property type="entry name" value="ParE_toxin"/>
    <property type="match status" value="1"/>
</dbReference>
<protein>
    <submittedName>
        <fullName evidence="2">Type II toxin-antitoxin system RelE/ParE family toxin</fullName>
    </submittedName>
</protein>
<dbReference type="AlphaFoldDB" id="A0A378PHU7"/>
<organism evidence="2 5">
    <name type="scientific">Mobiluncus mulieris</name>
    <dbReference type="NCBI Taxonomy" id="2052"/>
    <lineage>
        <taxon>Bacteria</taxon>
        <taxon>Bacillati</taxon>
        <taxon>Actinomycetota</taxon>
        <taxon>Actinomycetes</taxon>
        <taxon>Actinomycetales</taxon>
        <taxon>Actinomycetaceae</taxon>
        <taxon>Mobiluncus</taxon>
    </lineage>
</organism>
<reference evidence="2 5" key="1">
    <citation type="submission" date="2019-08" db="EMBL/GenBank/DDBJ databases">
        <title>Comparison of rpoB and gyrB Sequences from Mobiluncus Species and Development of a Multiplex PCR Method for Clinical Detection of Mobiluncus curtisii and Mobiluncus mulieris.</title>
        <authorList>
            <person name="Yang L."/>
            <person name="Shen Y."/>
            <person name="Xu G."/>
            <person name="Shu L.-B."/>
            <person name="Hu J."/>
            <person name="Zhang R."/>
            <person name="Wang Y."/>
            <person name="Zhou H.-W."/>
            <person name="Zhang X."/>
        </authorList>
    </citation>
    <scope>NUCLEOTIDE SEQUENCE [LARGE SCALE GENOMIC DNA]</scope>
    <source>
        <strain evidence="2 5">M26</strain>
    </source>
</reference>
<dbReference type="InterPro" id="IPR035093">
    <property type="entry name" value="RelE/ParE_toxin_dom_sf"/>
</dbReference>
<sequence>MFIAPLAERQIDAIYAYLASALLVPETAIEIVDAIEEGILSLEVMPNQGALRKTGAYAGQYRQMFAGRFVIMYWVDDAARTVMVVAVKHTLQDF</sequence>
<evidence type="ECO:0000313" key="5">
    <source>
        <dbReference type="Proteomes" id="UP001209486"/>
    </source>
</evidence>
<gene>
    <name evidence="2" type="ORF">FYZ43_11320</name>
    <name evidence="3" type="ORF">HHJ77_11185</name>
</gene>
<proteinExistence type="predicted"/>
<comment type="caution">
    <text evidence="2">The sequence shown here is derived from an EMBL/GenBank/DDBJ whole genome shotgun (WGS) entry which is preliminary data.</text>
</comment>
<reference evidence="3 4" key="2">
    <citation type="submission" date="2020-04" db="EMBL/GenBank/DDBJ databases">
        <title>Antimicrobial susceptibility and clonality of vaginal-derived multi-drug resistant Mobiluncus isolates in China.</title>
        <authorList>
            <person name="Zhang X."/>
        </authorList>
    </citation>
    <scope>NUCLEOTIDE SEQUENCE [LARGE SCALE GENOMIC DNA]</scope>
    <source>
        <strain evidence="3 4">12</strain>
    </source>
</reference>
<name>A0A378PHU7_9ACTO</name>